<accession>A0ABT5T9B4</accession>
<name>A0ABT5T9B4_9RHOB</name>
<keyword evidence="4" id="KW-1185">Reference proteome</keyword>
<gene>
    <name evidence="3" type="ORF">PUT78_11420</name>
</gene>
<reference evidence="3" key="1">
    <citation type="submission" date="2023-02" db="EMBL/GenBank/DDBJ databases">
        <title>Description of Roseinatronobacter alkalisoli sp. nov., an alkaliphilic bacerium isolated from soda soil.</title>
        <authorList>
            <person name="Wei W."/>
        </authorList>
    </citation>
    <scope>NUCLEOTIDE SEQUENCE</scope>
    <source>
        <strain evidence="3">HJB301</strain>
    </source>
</reference>
<feature type="domain" description="DUF3592" evidence="2">
    <location>
        <begin position="55"/>
        <end position="124"/>
    </location>
</feature>
<dbReference type="EMBL" id="JAQZSM010000009">
    <property type="protein sequence ID" value="MDD7971713.1"/>
    <property type="molecule type" value="Genomic_DNA"/>
</dbReference>
<organism evidence="3 4">
    <name type="scientific">Roseinatronobacter alkalisoli</name>
    <dbReference type="NCBI Taxonomy" id="3028235"/>
    <lineage>
        <taxon>Bacteria</taxon>
        <taxon>Pseudomonadati</taxon>
        <taxon>Pseudomonadota</taxon>
        <taxon>Alphaproteobacteria</taxon>
        <taxon>Rhodobacterales</taxon>
        <taxon>Paracoccaceae</taxon>
        <taxon>Roseinatronobacter</taxon>
    </lineage>
</organism>
<comment type="caution">
    <text evidence="3">The sequence shown here is derived from an EMBL/GenBank/DDBJ whole genome shotgun (WGS) entry which is preliminary data.</text>
</comment>
<keyword evidence="1" id="KW-0812">Transmembrane</keyword>
<keyword evidence="1" id="KW-0472">Membrane</keyword>
<keyword evidence="1" id="KW-1133">Transmembrane helix</keyword>
<dbReference type="Pfam" id="PF12158">
    <property type="entry name" value="DUF3592"/>
    <property type="match status" value="1"/>
</dbReference>
<evidence type="ECO:0000313" key="3">
    <source>
        <dbReference type="EMBL" id="MDD7971713.1"/>
    </source>
</evidence>
<dbReference type="RefSeq" id="WP_274352392.1">
    <property type="nucleotide sequence ID" value="NZ_JAQZSM010000009.1"/>
</dbReference>
<feature type="transmembrane region" description="Helical" evidence="1">
    <location>
        <begin position="20"/>
        <end position="45"/>
    </location>
</feature>
<evidence type="ECO:0000313" key="4">
    <source>
        <dbReference type="Proteomes" id="UP001431784"/>
    </source>
</evidence>
<dbReference type="Proteomes" id="UP001431784">
    <property type="component" value="Unassembled WGS sequence"/>
</dbReference>
<evidence type="ECO:0000256" key="1">
    <source>
        <dbReference type="SAM" id="Phobius"/>
    </source>
</evidence>
<sequence>MQRKPVSYWHLIKRLRLYWLGFPLVFALGFGGIALSIGAQVALLAREGVSGDALVIARQIERRRDSDGKETVSYYLRYRYNAEGRAEPIEKRQSVSRRLYDRAREGQSIPVTYAWTQPERASVDLRHDRIGLIIFGTIGAIASVVTLGLGWWMLGRKLSIIRALRHGEIREARVTALERTNTEINKQQQYRLEWRDATGAEGRSMMASHNKLAAYPVGDVIIVYIDPKTGTGWWDVQVC</sequence>
<dbReference type="InterPro" id="IPR021994">
    <property type="entry name" value="DUF3592"/>
</dbReference>
<feature type="transmembrane region" description="Helical" evidence="1">
    <location>
        <begin position="130"/>
        <end position="154"/>
    </location>
</feature>
<proteinExistence type="predicted"/>
<evidence type="ECO:0000259" key="2">
    <source>
        <dbReference type="Pfam" id="PF12158"/>
    </source>
</evidence>
<protein>
    <submittedName>
        <fullName evidence="3">DUF3592 domain-containing protein</fullName>
    </submittedName>
</protein>